<dbReference type="GO" id="GO:0005576">
    <property type="term" value="C:extracellular region"/>
    <property type="evidence" value="ECO:0007669"/>
    <property type="project" value="UniProtKB-SubCell"/>
</dbReference>
<feature type="signal peptide" evidence="6">
    <location>
        <begin position="1"/>
        <end position="19"/>
    </location>
</feature>
<dbReference type="Gene3D" id="2.120.10.30">
    <property type="entry name" value="TolB, C-terminal domain"/>
    <property type="match status" value="1"/>
</dbReference>
<keyword evidence="4 6" id="KW-0732">Signal</keyword>
<dbReference type="PANTHER" id="PTHR10009">
    <property type="entry name" value="PROTEIN YELLOW-RELATED"/>
    <property type="match status" value="1"/>
</dbReference>
<dbReference type="SUPFAM" id="SSF63825">
    <property type="entry name" value="YWTD domain"/>
    <property type="match status" value="1"/>
</dbReference>
<evidence type="ECO:0000256" key="2">
    <source>
        <dbReference type="ARBA" id="ARBA00009127"/>
    </source>
</evidence>
<feature type="chain" id="PRO_5043991145" description="Bee-milk protein" evidence="6">
    <location>
        <begin position="20"/>
        <end position="436"/>
    </location>
</feature>
<evidence type="ECO:0000256" key="5">
    <source>
        <dbReference type="ARBA" id="ARBA00023180"/>
    </source>
</evidence>
<evidence type="ECO:0000313" key="8">
    <source>
        <dbReference type="Proteomes" id="UP001430953"/>
    </source>
</evidence>
<reference evidence="7 8" key="1">
    <citation type="submission" date="2023-03" db="EMBL/GenBank/DDBJ databases">
        <title>High recombination rates correlate with genetic variation in Cardiocondyla obscurior ants.</title>
        <authorList>
            <person name="Errbii M."/>
        </authorList>
    </citation>
    <scope>NUCLEOTIDE SEQUENCE [LARGE SCALE GENOMIC DNA]</scope>
    <source>
        <strain evidence="7">Alpha-2009</strain>
        <tissue evidence="7">Whole body</tissue>
    </source>
</reference>
<dbReference type="PRINTS" id="PR01366">
    <property type="entry name" value="ROYALJELLY"/>
</dbReference>
<evidence type="ECO:0000256" key="4">
    <source>
        <dbReference type="ARBA" id="ARBA00022729"/>
    </source>
</evidence>
<evidence type="ECO:0000256" key="3">
    <source>
        <dbReference type="ARBA" id="ARBA00022525"/>
    </source>
</evidence>
<sequence length="436" mass="49090">MRLLSCIVLITTAANICFSIEPTEKFSWKIFDYLWDNSTQKQNAIKSGLYNANASVLYDVDEASDGRTFVTLIKKKGVPASLTTVSNKTGPSGPFLKPYPNWSWYNNNYTCNNHTIISVYRISIKCNYLFVLDSGVIESKTVCPPKLLIFDLKTDELTEHITIPHDIATHDDKSIGLLVTPIVDIQNCNLDNATIFMADSYGNGLIKYNKYTGLCRIESDFMKPNNADTTFTVQNQRFHLDNGGILGLTTIDEVLYYAALSGHKIFKMNMHDLRNCSKLNKAKTNNLTELAGTLSGQTGPIASVQSVLFFSNIPNASILCVDATKQFNSSDTKLIAQDSKNLQFTSGLKVTKSEEKLLIATNRLESILGKTLNANEINFRISEISMKQIRKETNCFASNNNQSHDNEHKPSLVIYVKYWYSIYIINPFKDLFESFW</sequence>
<dbReference type="AlphaFoldDB" id="A0AAW2GW75"/>
<organism evidence="7 8">
    <name type="scientific">Cardiocondyla obscurior</name>
    <dbReference type="NCBI Taxonomy" id="286306"/>
    <lineage>
        <taxon>Eukaryota</taxon>
        <taxon>Metazoa</taxon>
        <taxon>Ecdysozoa</taxon>
        <taxon>Arthropoda</taxon>
        <taxon>Hexapoda</taxon>
        <taxon>Insecta</taxon>
        <taxon>Pterygota</taxon>
        <taxon>Neoptera</taxon>
        <taxon>Endopterygota</taxon>
        <taxon>Hymenoptera</taxon>
        <taxon>Apocrita</taxon>
        <taxon>Aculeata</taxon>
        <taxon>Formicoidea</taxon>
        <taxon>Formicidae</taxon>
        <taxon>Myrmicinae</taxon>
        <taxon>Cardiocondyla</taxon>
    </lineage>
</organism>
<evidence type="ECO:0000256" key="1">
    <source>
        <dbReference type="ARBA" id="ARBA00004613"/>
    </source>
</evidence>
<gene>
    <name evidence="7" type="ORF">PUN28_002773</name>
</gene>
<name>A0AAW2GW75_9HYME</name>
<dbReference type="Proteomes" id="UP001430953">
    <property type="component" value="Unassembled WGS sequence"/>
</dbReference>
<dbReference type="Pfam" id="PF03022">
    <property type="entry name" value="MRJP"/>
    <property type="match status" value="1"/>
</dbReference>
<dbReference type="InterPro" id="IPR011042">
    <property type="entry name" value="6-blade_b-propeller_TolB-like"/>
</dbReference>
<keyword evidence="8" id="KW-1185">Reference proteome</keyword>
<comment type="caution">
    <text evidence="7">The sequence shown here is derived from an EMBL/GenBank/DDBJ whole genome shotgun (WGS) entry which is preliminary data.</text>
</comment>
<dbReference type="InterPro" id="IPR017996">
    <property type="entry name" value="MRJP/yellow-related"/>
</dbReference>
<comment type="similarity">
    <text evidence="2">Belongs to the major royal jelly protein family.</text>
</comment>
<comment type="subcellular location">
    <subcellularLocation>
        <location evidence="1">Secreted</location>
    </subcellularLocation>
</comment>
<evidence type="ECO:0000256" key="6">
    <source>
        <dbReference type="SAM" id="SignalP"/>
    </source>
</evidence>
<evidence type="ECO:0000313" key="7">
    <source>
        <dbReference type="EMBL" id="KAL0131466.1"/>
    </source>
</evidence>
<keyword evidence="5" id="KW-0325">Glycoprotein</keyword>
<accession>A0AAW2GW75</accession>
<keyword evidence="3" id="KW-0964">Secreted</keyword>
<protein>
    <recommendedName>
        <fullName evidence="9">Bee-milk protein</fullName>
    </recommendedName>
</protein>
<dbReference type="PANTHER" id="PTHR10009:SF7">
    <property type="entry name" value="GH10609P-RELATED"/>
    <property type="match status" value="1"/>
</dbReference>
<dbReference type="EMBL" id="JADYXP020000002">
    <property type="protein sequence ID" value="KAL0131466.1"/>
    <property type="molecule type" value="Genomic_DNA"/>
</dbReference>
<evidence type="ECO:0008006" key="9">
    <source>
        <dbReference type="Google" id="ProtNLM"/>
    </source>
</evidence>
<proteinExistence type="inferred from homology"/>